<dbReference type="WormBase" id="Bm3576b">
    <property type="protein sequence ID" value="BM47070"/>
    <property type="gene ID" value="WBGene00223837"/>
</dbReference>
<dbReference type="EMBL" id="LN856952">
    <property type="protein sequence ID" value="CTP81225.1"/>
    <property type="molecule type" value="Genomic_DNA"/>
</dbReference>
<dbReference type="AlphaFoldDB" id="A0A0I9N7T1"/>
<protein>
    <submittedName>
        <fullName evidence="2">Bm3576, isoform b</fullName>
    </submittedName>
</protein>
<proteinExistence type="predicted"/>
<name>A0A0I9N7T1_BRUMA</name>
<reference evidence="2" key="2">
    <citation type="submission" date="2012-12" db="EMBL/GenBank/DDBJ databases">
        <authorList>
            <person name="Gao Y.W."/>
            <person name="Fan S.T."/>
            <person name="Sun H.T."/>
            <person name="Wang Z."/>
            <person name="Gao X.L."/>
            <person name="Li Y.G."/>
            <person name="Wang T.C."/>
            <person name="Zhang K."/>
            <person name="Xu W.W."/>
            <person name="Yu Z.J."/>
            <person name="Xia X.Z."/>
        </authorList>
    </citation>
    <scope>NUCLEOTIDE SEQUENCE</scope>
    <source>
        <strain evidence="2">FR3</strain>
    </source>
</reference>
<feature type="region of interest" description="Disordered" evidence="1">
    <location>
        <begin position="76"/>
        <end position="144"/>
    </location>
</feature>
<evidence type="ECO:0000313" key="2">
    <source>
        <dbReference type="EMBL" id="CTP81225.1"/>
    </source>
</evidence>
<evidence type="ECO:0000313" key="3">
    <source>
        <dbReference type="WormBase" id="Bm3576b"/>
    </source>
</evidence>
<organism evidence="2">
    <name type="scientific">Brugia malayi</name>
    <name type="common">Filarial nematode worm</name>
    <dbReference type="NCBI Taxonomy" id="6279"/>
    <lineage>
        <taxon>Eukaryota</taxon>
        <taxon>Metazoa</taxon>
        <taxon>Ecdysozoa</taxon>
        <taxon>Nematoda</taxon>
        <taxon>Chromadorea</taxon>
        <taxon>Rhabditida</taxon>
        <taxon>Spirurina</taxon>
        <taxon>Spiruromorpha</taxon>
        <taxon>Filarioidea</taxon>
        <taxon>Onchocercidae</taxon>
        <taxon>Brugia</taxon>
    </lineage>
</organism>
<reference evidence="2" key="1">
    <citation type="journal article" date="2007" name="Science">
        <title>Draft genome of the filarial nematode parasite Brugia malayi.</title>
        <authorList>
            <person name="Ghedin E."/>
            <person name="Wang S."/>
            <person name="Spiro D."/>
            <person name="Caler E."/>
            <person name="Zhao Q."/>
            <person name="Crabtree J."/>
            <person name="Allen J.E."/>
            <person name="Delcher A.L."/>
            <person name="Guiliano D.B."/>
            <person name="Miranda-Saavedra D."/>
            <person name="Angiuoli S.V."/>
            <person name="Creasy T."/>
            <person name="Amedeo P."/>
            <person name="Haas B."/>
            <person name="El-Sayed N.M."/>
            <person name="Wortman J.R."/>
            <person name="Feldblyum T."/>
            <person name="Tallon L."/>
            <person name="Schatz M."/>
            <person name="Shumway M."/>
            <person name="Koo H."/>
            <person name="Salzberg S.L."/>
            <person name="Schobel S."/>
            <person name="Pertea M."/>
            <person name="Pop M."/>
            <person name="White O."/>
            <person name="Barton G.J."/>
            <person name="Carlow C.K."/>
            <person name="Crawford M.J."/>
            <person name="Daub J."/>
            <person name="Dimmic M.W."/>
            <person name="Estes C.F."/>
            <person name="Foster J.M."/>
            <person name="Ganatra M."/>
            <person name="Gregory W.F."/>
            <person name="Johnson N.M."/>
            <person name="Jin J."/>
            <person name="Komuniecki R."/>
            <person name="Korf I."/>
            <person name="Kumar S."/>
            <person name="Laney S."/>
            <person name="Li B.W."/>
            <person name="Li W."/>
            <person name="Lindblom T.H."/>
            <person name="Lustigman S."/>
            <person name="Ma D."/>
            <person name="Maina C.V."/>
            <person name="Martin D.M."/>
            <person name="McCarter J.P."/>
            <person name="McReynolds L."/>
            <person name="Mitreva M."/>
            <person name="Nutman T.B."/>
            <person name="Parkinson J."/>
            <person name="Peregrin-Alvarez J.M."/>
            <person name="Poole C."/>
            <person name="Ren Q."/>
            <person name="Saunders L."/>
            <person name="Sluder A.E."/>
            <person name="Smith K."/>
            <person name="Stanke M."/>
            <person name="Unnasch T.R."/>
            <person name="Ware J."/>
            <person name="Wei A.D."/>
            <person name="Weil G."/>
            <person name="Williams D.J."/>
            <person name="Zhang Y."/>
            <person name="Williams S.A."/>
            <person name="Fraser-Liggett C."/>
            <person name="Slatko B."/>
            <person name="Blaxter M.L."/>
            <person name="Scott A.L."/>
        </authorList>
    </citation>
    <scope>NUCLEOTIDE SEQUENCE</scope>
    <source>
        <strain evidence="2">FR3</strain>
    </source>
</reference>
<accession>A0A0I9N7T1</accession>
<evidence type="ECO:0000256" key="1">
    <source>
        <dbReference type="SAM" id="MobiDB-lite"/>
    </source>
</evidence>
<gene>
    <name evidence="2 3" type="ORF">Bm3576</name>
    <name evidence="2" type="ORF">BM_Bm3576</name>
</gene>
<feature type="compositionally biased region" description="Polar residues" evidence="1">
    <location>
        <begin position="190"/>
        <end position="205"/>
    </location>
</feature>
<feature type="region of interest" description="Disordered" evidence="1">
    <location>
        <begin position="178"/>
        <end position="205"/>
    </location>
</feature>
<sequence>MKRTRYIRASNEAQTKEDWRKQCEKRINEACDAAAELRGERLKSSAGINKNVTNDCSLNIKDDDDYMTMQPVHRRVIIQSSESQRRPLLETSDSDGMESADFSYPDEVKPSQHRKPPPPPAHNIKRKNSKAIVSSSDVPNRVYDEPAIDVGDKKSSKIVKKTQSTSELAHSLERFEDFGNIDDSDDDRTVNTSTSSNVHQTMAVL</sequence>